<feature type="chain" id="PRO_5008396329" evidence="2">
    <location>
        <begin position="27"/>
        <end position="482"/>
    </location>
</feature>
<dbReference type="PROSITE" id="PS51257">
    <property type="entry name" value="PROKAR_LIPOPROTEIN"/>
    <property type="match status" value="1"/>
</dbReference>
<keyword evidence="4" id="KW-1185">Reference proteome</keyword>
<dbReference type="InterPro" id="IPR010131">
    <property type="entry name" value="MdtP/NodT-like"/>
</dbReference>
<dbReference type="PANTHER" id="PTHR30203:SF32">
    <property type="entry name" value="CATION EFFLUX SYSTEM PROTEIN CUSC"/>
    <property type="match status" value="1"/>
</dbReference>
<sequence>MKPTTQAVPARAAVLALLLLSGCAIDRTPNSQIGLAQAQSEGAVNPPAAVADAAGQCAQAEGCAYQADSDWWQVFGDSRLNDLVQQALANNVNLKQAAINVNKALYQANILGANLVPAYNASLGANASRNLDTRANSHSYSSQLGLSYELDLWRRLNATASAQVWEQRATEQDLAATRLTVVNNVADAYFQVAYLNEAIKLAEQSVGHYQQILQIAHSKYRHGRSASIEVTQAEQSLLSAQNSLLSLRQSRENAEATLRNLLNLRPGQQMAVQPADFSLPEGGKVDLNVPVSTISARPDLIAADYRLQSALKSQQAQYRSWYPSISLNAALSTSSEHSRNFFNVPILGGSVSLNLPFLNWHTLRWRDRSAEADFENAKLAFEKALTTALNEVQTNYSQYQSSRQSQENLRRRYRLDVENSRYYRARYQHGRNELKDWLSALNTEYGSAQSLLDARYQTLHHEAMVYKSMAGRYRRNGGSAAQ</sequence>
<evidence type="ECO:0000313" key="3">
    <source>
        <dbReference type="EMBL" id="OAM29979.1"/>
    </source>
</evidence>
<dbReference type="AlphaFoldDB" id="A0A1A9RZR7"/>
<dbReference type="GO" id="GO:0015562">
    <property type="term" value="F:efflux transmembrane transporter activity"/>
    <property type="evidence" value="ECO:0007669"/>
    <property type="project" value="InterPro"/>
</dbReference>
<dbReference type="InterPro" id="IPR003423">
    <property type="entry name" value="OMP_efflux"/>
</dbReference>
<name>A0A1A9RZR7_9NEIS</name>
<accession>A0A1A9RZR7</accession>
<evidence type="ECO:0000313" key="4">
    <source>
        <dbReference type="Proteomes" id="UP000077885"/>
    </source>
</evidence>
<dbReference type="PANTHER" id="PTHR30203">
    <property type="entry name" value="OUTER MEMBRANE CATION EFFLUX PROTEIN"/>
    <property type="match status" value="1"/>
</dbReference>
<comment type="caution">
    <text evidence="3">The sequence shown here is derived from an EMBL/GenBank/DDBJ whole genome shotgun (WGS) entry which is preliminary data.</text>
</comment>
<evidence type="ECO:0000256" key="1">
    <source>
        <dbReference type="ARBA" id="ARBA00007613"/>
    </source>
</evidence>
<dbReference type="SUPFAM" id="SSF56954">
    <property type="entry name" value="Outer membrane efflux proteins (OEP)"/>
    <property type="match status" value="1"/>
</dbReference>
<dbReference type="RefSeq" id="WP_067590862.1">
    <property type="nucleotide sequence ID" value="NZ_LXSL01000013.1"/>
</dbReference>
<proteinExistence type="inferred from homology"/>
<evidence type="ECO:0000256" key="2">
    <source>
        <dbReference type="SAM" id="SignalP"/>
    </source>
</evidence>
<comment type="similarity">
    <text evidence="1">Belongs to the outer membrane factor (OMF) (TC 1.B.17) family.</text>
</comment>
<dbReference type="Proteomes" id="UP000077885">
    <property type="component" value="Unassembled WGS sequence"/>
</dbReference>
<dbReference type="EMBL" id="LXSL01000013">
    <property type="protein sequence ID" value="OAM29979.1"/>
    <property type="molecule type" value="Genomic_DNA"/>
</dbReference>
<dbReference type="Gene3D" id="1.20.1600.10">
    <property type="entry name" value="Outer membrane efflux proteins (OEP)"/>
    <property type="match status" value="1"/>
</dbReference>
<dbReference type="Gene3D" id="2.20.200.10">
    <property type="entry name" value="Outer membrane efflux proteins (OEP)"/>
    <property type="match status" value="1"/>
</dbReference>
<protein>
    <submittedName>
        <fullName evidence="3">Transporter</fullName>
    </submittedName>
</protein>
<dbReference type="Pfam" id="PF02321">
    <property type="entry name" value="OEP"/>
    <property type="match status" value="2"/>
</dbReference>
<reference evidence="4" key="1">
    <citation type="submission" date="2016-05" db="EMBL/GenBank/DDBJ databases">
        <title>Draft genome of Corynebacterium afermentans subsp. afermentans LCDC 88199T.</title>
        <authorList>
            <person name="Bernier A.-M."/>
            <person name="Bernard K."/>
        </authorList>
    </citation>
    <scope>NUCLEOTIDE SEQUENCE [LARGE SCALE GENOMIC DNA]</scope>
    <source>
        <strain evidence="4">NML02-A-017</strain>
    </source>
</reference>
<gene>
    <name evidence="3" type="ORF">A7P95_02850</name>
</gene>
<feature type="signal peptide" evidence="2">
    <location>
        <begin position="1"/>
        <end position="26"/>
    </location>
</feature>
<dbReference type="STRING" id="1795827.A7P95_02850"/>
<keyword evidence="2" id="KW-0732">Signal</keyword>
<organism evidence="3 4">
    <name type="scientific">Eikenella longinqua</name>
    <dbReference type="NCBI Taxonomy" id="1795827"/>
    <lineage>
        <taxon>Bacteria</taxon>
        <taxon>Pseudomonadati</taxon>
        <taxon>Pseudomonadota</taxon>
        <taxon>Betaproteobacteria</taxon>
        <taxon>Neisseriales</taxon>
        <taxon>Neisseriaceae</taxon>
        <taxon>Eikenella</taxon>
    </lineage>
</organism>